<sequence length="99" mass="10475">MPSASLSSSHSRCCEGSAIAVAAAGEKENGTDKNEELGSSLSPPVLRASHRAELLSPSVLPSGHRVSRLRDKNCVPCNLKELRPMTEDAAHTLIPQVSE</sequence>
<evidence type="ECO:0000313" key="2">
    <source>
        <dbReference type="EMBL" id="RYR07128.1"/>
    </source>
</evidence>
<evidence type="ECO:0000313" key="3">
    <source>
        <dbReference type="Proteomes" id="UP000289738"/>
    </source>
</evidence>
<accession>A0A444YYZ3</accession>
<organism evidence="2 3">
    <name type="scientific">Arachis hypogaea</name>
    <name type="common">Peanut</name>
    <dbReference type="NCBI Taxonomy" id="3818"/>
    <lineage>
        <taxon>Eukaryota</taxon>
        <taxon>Viridiplantae</taxon>
        <taxon>Streptophyta</taxon>
        <taxon>Embryophyta</taxon>
        <taxon>Tracheophyta</taxon>
        <taxon>Spermatophyta</taxon>
        <taxon>Magnoliopsida</taxon>
        <taxon>eudicotyledons</taxon>
        <taxon>Gunneridae</taxon>
        <taxon>Pentapetalae</taxon>
        <taxon>rosids</taxon>
        <taxon>fabids</taxon>
        <taxon>Fabales</taxon>
        <taxon>Fabaceae</taxon>
        <taxon>Papilionoideae</taxon>
        <taxon>50 kb inversion clade</taxon>
        <taxon>dalbergioids sensu lato</taxon>
        <taxon>Dalbergieae</taxon>
        <taxon>Pterocarpus clade</taxon>
        <taxon>Arachis</taxon>
    </lineage>
</organism>
<reference evidence="2 3" key="1">
    <citation type="submission" date="2019-01" db="EMBL/GenBank/DDBJ databases">
        <title>Sequencing of cultivated peanut Arachis hypogaea provides insights into genome evolution and oil improvement.</title>
        <authorList>
            <person name="Chen X."/>
        </authorList>
    </citation>
    <scope>NUCLEOTIDE SEQUENCE [LARGE SCALE GENOMIC DNA]</scope>
    <source>
        <strain evidence="3">cv. Fuhuasheng</strain>
        <tissue evidence="2">Leaves</tissue>
    </source>
</reference>
<dbReference type="EMBL" id="SDMP01000015">
    <property type="protein sequence ID" value="RYR07128.1"/>
    <property type="molecule type" value="Genomic_DNA"/>
</dbReference>
<dbReference type="AlphaFoldDB" id="A0A444YYZ3"/>
<dbReference type="Proteomes" id="UP000289738">
    <property type="component" value="Chromosome B05"/>
</dbReference>
<keyword evidence="3" id="KW-1185">Reference proteome</keyword>
<protein>
    <submittedName>
        <fullName evidence="2">Uncharacterized protein</fullName>
    </submittedName>
</protein>
<proteinExistence type="predicted"/>
<name>A0A444YYZ3_ARAHY</name>
<gene>
    <name evidence="2" type="ORF">Ahy_B05g074450</name>
</gene>
<feature type="compositionally biased region" description="Basic and acidic residues" evidence="1">
    <location>
        <begin position="25"/>
        <end position="36"/>
    </location>
</feature>
<evidence type="ECO:0000256" key="1">
    <source>
        <dbReference type="SAM" id="MobiDB-lite"/>
    </source>
</evidence>
<comment type="caution">
    <text evidence="2">The sequence shown here is derived from an EMBL/GenBank/DDBJ whole genome shotgun (WGS) entry which is preliminary data.</text>
</comment>
<feature type="region of interest" description="Disordered" evidence="1">
    <location>
        <begin position="24"/>
        <end position="43"/>
    </location>
</feature>